<protein>
    <recommendedName>
        <fullName evidence="1">DNA topoisomerase type IA zn finger domain-containing protein</fullName>
    </recommendedName>
</protein>
<evidence type="ECO:0000313" key="3">
    <source>
        <dbReference type="Proteomes" id="UP000565078"/>
    </source>
</evidence>
<dbReference type="EMBL" id="DUGC01000026">
    <property type="protein sequence ID" value="HIH09273.1"/>
    <property type="molecule type" value="Genomic_DNA"/>
</dbReference>
<dbReference type="GO" id="GO:0005694">
    <property type="term" value="C:chromosome"/>
    <property type="evidence" value="ECO:0007669"/>
    <property type="project" value="InterPro"/>
</dbReference>
<name>A0A7J4IUS6_9ARCH</name>
<dbReference type="GO" id="GO:0003916">
    <property type="term" value="F:DNA topoisomerase activity"/>
    <property type="evidence" value="ECO:0007669"/>
    <property type="project" value="InterPro"/>
</dbReference>
<dbReference type="InterPro" id="IPR013498">
    <property type="entry name" value="Topo_IA_Znf"/>
</dbReference>
<feature type="domain" description="DNA topoisomerase type IA zn finger" evidence="1">
    <location>
        <begin position="34"/>
        <end position="65"/>
    </location>
</feature>
<dbReference type="AlphaFoldDB" id="A0A7J4IUS6"/>
<dbReference type="Pfam" id="PF01396">
    <property type="entry name" value="Zn_ribbon_Top1"/>
    <property type="match status" value="1"/>
</dbReference>
<organism evidence="2 3">
    <name type="scientific">Candidatus Iainarchaeum sp</name>
    <dbReference type="NCBI Taxonomy" id="3101447"/>
    <lineage>
        <taxon>Archaea</taxon>
        <taxon>Candidatus Iainarchaeota</taxon>
        <taxon>Candidatus Iainarchaeia</taxon>
        <taxon>Candidatus Iainarchaeales</taxon>
        <taxon>Candidatus Iainarchaeaceae</taxon>
        <taxon>Candidatus Iainarchaeum</taxon>
    </lineage>
</organism>
<reference evidence="3" key="1">
    <citation type="journal article" date="2020" name="bioRxiv">
        <title>A rank-normalized archaeal taxonomy based on genome phylogeny resolves widespread incomplete and uneven classifications.</title>
        <authorList>
            <person name="Rinke C."/>
            <person name="Chuvochina M."/>
            <person name="Mussig A.J."/>
            <person name="Chaumeil P.-A."/>
            <person name="Waite D.W."/>
            <person name="Whitman W.B."/>
            <person name="Parks D.H."/>
            <person name="Hugenholtz P."/>
        </authorList>
    </citation>
    <scope>NUCLEOTIDE SEQUENCE [LARGE SCALE GENOMIC DNA]</scope>
</reference>
<dbReference type="GO" id="GO:0003677">
    <property type="term" value="F:DNA binding"/>
    <property type="evidence" value="ECO:0007669"/>
    <property type="project" value="InterPro"/>
</dbReference>
<dbReference type="Gene3D" id="3.30.65.10">
    <property type="entry name" value="Bacterial Topoisomerase I, domain 1"/>
    <property type="match status" value="1"/>
</dbReference>
<gene>
    <name evidence="2" type="ORF">HA254_01245</name>
</gene>
<dbReference type="SUPFAM" id="SSF57783">
    <property type="entry name" value="Zinc beta-ribbon"/>
    <property type="match status" value="1"/>
</dbReference>
<dbReference type="Proteomes" id="UP000565078">
    <property type="component" value="Unassembled WGS sequence"/>
</dbReference>
<sequence length="66" mass="7093">MNCAICSKTATAYNKLKQPVCSAHTKQTAKSPLCPDCGLAMSVRQGKWGAFWGCIAFPSCNGIRKI</sequence>
<comment type="caution">
    <text evidence="2">The sequence shown here is derived from an EMBL/GenBank/DDBJ whole genome shotgun (WGS) entry which is preliminary data.</text>
</comment>
<accession>A0A7J4IUS6</accession>
<proteinExistence type="predicted"/>
<evidence type="ECO:0000259" key="1">
    <source>
        <dbReference type="Pfam" id="PF01396"/>
    </source>
</evidence>
<evidence type="ECO:0000313" key="2">
    <source>
        <dbReference type="EMBL" id="HIH09273.1"/>
    </source>
</evidence>
<dbReference type="GO" id="GO:0006265">
    <property type="term" value="P:DNA topological change"/>
    <property type="evidence" value="ECO:0007669"/>
    <property type="project" value="InterPro"/>
</dbReference>